<evidence type="ECO:0000313" key="3">
    <source>
        <dbReference type="Proteomes" id="UP001620645"/>
    </source>
</evidence>
<comment type="caution">
    <text evidence="2">The sequence shown here is derived from an EMBL/GenBank/DDBJ whole genome shotgun (WGS) entry which is preliminary data.</text>
</comment>
<feature type="repeat" description="ANK" evidence="1">
    <location>
        <begin position="49"/>
        <end position="81"/>
    </location>
</feature>
<dbReference type="Gene3D" id="1.25.40.20">
    <property type="entry name" value="Ankyrin repeat-containing domain"/>
    <property type="match status" value="1"/>
</dbReference>
<proteinExistence type="predicted"/>
<dbReference type="SUPFAM" id="SSF48403">
    <property type="entry name" value="Ankyrin repeat"/>
    <property type="match status" value="1"/>
</dbReference>
<dbReference type="Pfam" id="PF12796">
    <property type="entry name" value="Ank_2"/>
    <property type="match status" value="1"/>
</dbReference>
<keyword evidence="1" id="KW-0040">ANK repeat</keyword>
<accession>A0ABD2J6N3</accession>
<dbReference type="InterPro" id="IPR002110">
    <property type="entry name" value="Ankyrin_rpt"/>
</dbReference>
<dbReference type="AlphaFoldDB" id="A0ABD2J6N3"/>
<dbReference type="SMART" id="SM00248">
    <property type="entry name" value="ANK"/>
    <property type="match status" value="1"/>
</dbReference>
<gene>
    <name evidence="2" type="ORF">niasHS_008400</name>
</gene>
<evidence type="ECO:0000256" key="1">
    <source>
        <dbReference type="PROSITE-ProRule" id="PRU00023"/>
    </source>
</evidence>
<dbReference type="Proteomes" id="UP001620645">
    <property type="component" value="Unassembled WGS sequence"/>
</dbReference>
<organism evidence="2 3">
    <name type="scientific">Heterodera schachtii</name>
    <name type="common">Sugarbeet cyst nematode worm</name>
    <name type="synonym">Tylenchus schachtii</name>
    <dbReference type="NCBI Taxonomy" id="97005"/>
    <lineage>
        <taxon>Eukaryota</taxon>
        <taxon>Metazoa</taxon>
        <taxon>Ecdysozoa</taxon>
        <taxon>Nematoda</taxon>
        <taxon>Chromadorea</taxon>
        <taxon>Rhabditida</taxon>
        <taxon>Tylenchina</taxon>
        <taxon>Tylenchomorpha</taxon>
        <taxon>Tylenchoidea</taxon>
        <taxon>Heteroderidae</taxon>
        <taxon>Heteroderinae</taxon>
        <taxon>Heterodera</taxon>
    </lineage>
</organism>
<evidence type="ECO:0000313" key="2">
    <source>
        <dbReference type="EMBL" id="KAL3083703.1"/>
    </source>
</evidence>
<dbReference type="PROSITE" id="PS50088">
    <property type="entry name" value="ANK_REPEAT"/>
    <property type="match status" value="1"/>
</dbReference>
<reference evidence="2 3" key="1">
    <citation type="submission" date="2024-10" db="EMBL/GenBank/DDBJ databases">
        <authorList>
            <person name="Kim D."/>
        </authorList>
    </citation>
    <scope>NUCLEOTIDE SEQUENCE [LARGE SCALE GENOMIC DNA]</scope>
    <source>
        <strain evidence="2">Taebaek</strain>
    </source>
</reference>
<dbReference type="PROSITE" id="PS50297">
    <property type="entry name" value="ANK_REP_REGION"/>
    <property type="match status" value="1"/>
</dbReference>
<protein>
    <submittedName>
        <fullName evidence="2">Uncharacterized protein</fullName>
    </submittedName>
</protein>
<dbReference type="InterPro" id="IPR036770">
    <property type="entry name" value="Ankyrin_rpt-contain_sf"/>
</dbReference>
<keyword evidence="3" id="KW-1185">Reference proteome</keyword>
<sequence length="93" mass="10126">MSWTHERPEQGPPASPLVASVRDDVKTLVRMVMCLLSYGAGLDEQADSDKMTALHLAVSKRNLQITRLLLCLCADPNVANAHGDTPTAFGRHN</sequence>
<name>A0ABD2J6N3_HETSC</name>
<dbReference type="EMBL" id="JBICCN010000251">
    <property type="protein sequence ID" value="KAL3083703.1"/>
    <property type="molecule type" value="Genomic_DNA"/>
</dbReference>